<dbReference type="EMBL" id="JAEPDI010000042">
    <property type="protein sequence ID" value="MCG7941432.1"/>
    <property type="molecule type" value="Genomic_DNA"/>
</dbReference>
<reference evidence="2" key="1">
    <citation type="journal article" date="2021" name="Proc. Natl. Acad. Sci. U.S.A.">
        <title>Global biogeography of chemosynthetic symbionts reveals both localized and globally distributed symbiont groups. .</title>
        <authorList>
            <person name="Osvatic J.T."/>
            <person name="Wilkins L.G.E."/>
            <person name="Leibrecht L."/>
            <person name="Leray M."/>
            <person name="Zauner S."/>
            <person name="Polzin J."/>
            <person name="Camacho Y."/>
            <person name="Gros O."/>
            <person name="van Gils J.A."/>
            <person name="Eisen J.A."/>
            <person name="Petersen J.M."/>
            <person name="Yuen B."/>
        </authorList>
    </citation>
    <scope>NUCLEOTIDE SEQUENCE</scope>
    <source>
        <strain evidence="2">MAGL173</strain>
    </source>
</reference>
<keyword evidence="1" id="KW-0812">Transmembrane</keyword>
<keyword evidence="1" id="KW-0472">Membrane</keyword>
<evidence type="ECO:0000256" key="1">
    <source>
        <dbReference type="SAM" id="Phobius"/>
    </source>
</evidence>
<feature type="transmembrane region" description="Helical" evidence="1">
    <location>
        <begin position="60"/>
        <end position="81"/>
    </location>
</feature>
<organism evidence="2 3">
    <name type="scientific">Candidatus Thiodiazotropha lotti</name>
    <dbReference type="NCBI Taxonomy" id="2792787"/>
    <lineage>
        <taxon>Bacteria</taxon>
        <taxon>Pseudomonadati</taxon>
        <taxon>Pseudomonadota</taxon>
        <taxon>Gammaproteobacteria</taxon>
        <taxon>Chromatiales</taxon>
        <taxon>Sedimenticolaceae</taxon>
        <taxon>Candidatus Thiodiazotropha</taxon>
    </lineage>
</organism>
<gene>
    <name evidence="2" type="ORF">JAZ04_21595</name>
</gene>
<protein>
    <submittedName>
        <fullName evidence="2">Uncharacterized protein</fullName>
    </submittedName>
</protein>
<keyword evidence="1" id="KW-1133">Transmembrane helix</keyword>
<feature type="transmembrane region" description="Helical" evidence="1">
    <location>
        <begin position="36"/>
        <end position="53"/>
    </location>
</feature>
<comment type="caution">
    <text evidence="2">The sequence shown here is derived from an EMBL/GenBank/DDBJ whole genome shotgun (WGS) entry which is preliminary data.</text>
</comment>
<dbReference type="Proteomes" id="UP000886687">
    <property type="component" value="Unassembled WGS sequence"/>
</dbReference>
<evidence type="ECO:0000313" key="3">
    <source>
        <dbReference type="Proteomes" id="UP000886687"/>
    </source>
</evidence>
<name>A0A9E4N1D6_9GAMM</name>
<feature type="transmembrane region" description="Helical" evidence="1">
    <location>
        <begin position="12"/>
        <end position="30"/>
    </location>
</feature>
<evidence type="ECO:0000313" key="2">
    <source>
        <dbReference type="EMBL" id="MCG7941432.1"/>
    </source>
</evidence>
<dbReference type="AlphaFoldDB" id="A0A9E4N1D6"/>
<proteinExistence type="predicted"/>
<accession>A0A9E4N1D6</accession>
<sequence length="88" mass="9789">MSAFSTTRYQWILQLLFAVGLLFSILIFYVNPPLNYACLAFMGIGLVSGLVFLESVQHKLARLVVLAPIFWLVVIISLAVAKVLSPYV</sequence>